<keyword evidence="2" id="KW-0813">Transport</keyword>
<dbReference type="EMBL" id="JANBVO010000012">
    <property type="protein sequence ID" value="KAJ9148586.1"/>
    <property type="molecule type" value="Genomic_DNA"/>
</dbReference>
<feature type="transmembrane region" description="Helical" evidence="6">
    <location>
        <begin position="151"/>
        <end position="173"/>
    </location>
</feature>
<dbReference type="InterPro" id="IPR036259">
    <property type="entry name" value="MFS_trans_sf"/>
</dbReference>
<gene>
    <name evidence="7" type="ORF">NKR23_g5009</name>
</gene>
<feature type="transmembrane region" description="Helical" evidence="6">
    <location>
        <begin position="434"/>
        <end position="454"/>
    </location>
</feature>
<feature type="transmembrane region" description="Helical" evidence="6">
    <location>
        <begin position="403"/>
        <end position="422"/>
    </location>
</feature>
<organism evidence="7 8">
    <name type="scientific">Pleurostoma richardsiae</name>
    <dbReference type="NCBI Taxonomy" id="41990"/>
    <lineage>
        <taxon>Eukaryota</taxon>
        <taxon>Fungi</taxon>
        <taxon>Dikarya</taxon>
        <taxon>Ascomycota</taxon>
        <taxon>Pezizomycotina</taxon>
        <taxon>Sordariomycetes</taxon>
        <taxon>Sordariomycetidae</taxon>
        <taxon>Calosphaeriales</taxon>
        <taxon>Pleurostomataceae</taxon>
        <taxon>Pleurostoma</taxon>
    </lineage>
</organism>
<evidence type="ECO:0000256" key="1">
    <source>
        <dbReference type="ARBA" id="ARBA00004141"/>
    </source>
</evidence>
<feature type="transmembrane region" description="Helical" evidence="6">
    <location>
        <begin position="126"/>
        <end position="145"/>
    </location>
</feature>
<feature type="transmembrane region" description="Helical" evidence="6">
    <location>
        <begin position="98"/>
        <end position="119"/>
    </location>
</feature>
<keyword evidence="8" id="KW-1185">Reference proteome</keyword>
<feature type="transmembrane region" description="Helical" evidence="6">
    <location>
        <begin position="365"/>
        <end position="382"/>
    </location>
</feature>
<dbReference type="GO" id="GO:0016020">
    <property type="term" value="C:membrane"/>
    <property type="evidence" value="ECO:0007669"/>
    <property type="project" value="UniProtKB-SubCell"/>
</dbReference>
<dbReference type="InterPro" id="IPR011701">
    <property type="entry name" value="MFS"/>
</dbReference>
<accession>A0AA38REZ5</accession>
<feature type="transmembrane region" description="Helical" evidence="6">
    <location>
        <begin position="56"/>
        <end position="78"/>
    </location>
</feature>
<evidence type="ECO:0000313" key="8">
    <source>
        <dbReference type="Proteomes" id="UP001174694"/>
    </source>
</evidence>
<evidence type="ECO:0000256" key="4">
    <source>
        <dbReference type="ARBA" id="ARBA00022989"/>
    </source>
</evidence>
<feature type="transmembrane region" description="Helical" evidence="6">
    <location>
        <begin position="206"/>
        <end position="226"/>
    </location>
</feature>
<dbReference type="PANTHER" id="PTHR43791:SF48">
    <property type="entry name" value="TRANSPORTER, PUTATIVE (AFU_ORTHOLOGUE AFUA_4G01000)-RELATED"/>
    <property type="match status" value="1"/>
</dbReference>
<feature type="transmembrane region" description="Helical" evidence="6">
    <location>
        <begin position="182"/>
        <end position="200"/>
    </location>
</feature>
<dbReference type="FunFam" id="1.20.1250.20:FF:000013">
    <property type="entry name" value="MFS general substrate transporter"/>
    <property type="match status" value="1"/>
</dbReference>
<comment type="caution">
    <text evidence="7">The sequence shown here is derived from an EMBL/GenBank/DDBJ whole genome shotgun (WGS) entry which is preliminary data.</text>
</comment>
<dbReference type="SUPFAM" id="SSF103473">
    <property type="entry name" value="MFS general substrate transporter"/>
    <property type="match status" value="1"/>
</dbReference>
<dbReference type="Proteomes" id="UP001174694">
    <property type="component" value="Unassembled WGS sequence"/>
</dbReference>
<comment type="subcellular location">
    <subcellularLocation>
        <location evidence="1">Membrane</location>
        <topology evidence="1">Multi-pass membrane protein</topology>
    </subcellularLocation>
</comment>
<protein>
    <submittedName>
        <fullName evidence="7">MFS transporter</fullName>
    </submittedName>
</protein>
<evidence type="ECO:0000256" key="6">
    <source>
        <dbReference type="SAM" id="Phobius"/>
    </source>
</evidence>
<evidence type="ECO:0000313" key="7">
    <source>
        <dbReference type="EMBL" id="KAJ9148586.1"/>
    </source>
</evidence>
<feature type="transmembrane region" description="Helical" evidence="6">
    <location>
        <begin position="342"/>
        <end position="359"/>
    </location>
</feature>
<reference evidence="7" key="1">
    <citation type="submission" date="2022-07" db="EMBL/GenBank/DDBJ databases">
        <title>Fungi with potential for degradation of polypropylene.</title>
        <authorList>
            <person name="Gostincar C."/>
        </authorList>
    </citation>
    <scope>NUCLEOTIDE SEQUENCE</scope>
    <source>
        <strain evidence="7">EXF-13308</strain>
    </source>
</reference>
<dbReference type="AlphaFoldDB" id="A0AA38REZ5"/>
<evidence type="ECO:0000256" key="3">
    <source>
        <dbReference type="ARBA" id="ARBA00022692"/>
    </source>
</evidence>
<keyword evidence="5 6" id="KW-0472">Membrane</keyword>
<feature type="transmembrane region" description="Helical" evidence="6">
    <location>
        <begin position="317"/>
        <end position="335"/>
    </location>
</feature>
<feature type="transmembrane region" description="Helical" evidence="6">
    <location>
        <begin position="270"/>
        <end position="297"/>
    </location>
</feature>
<dbReference type="FunFam" id="1.20.1250.20:FF:000018">
    <property type="entry name" value="MFS transporter permease"/>
    <property type="match status" value="1"/>
</dbReference>
<keyword evidence="4 6" id="KW-1133">Transmembrane helix</keyword>
<evidence type="ECO:0000256" key="2">
    <source>
        <dbReference type="ARBA" id="ARBA00022448"/>
    </source>
</evidence>
<name>A0AA38REZ5_9PEZI</name>
<dbReference type="Pfam" id="PF07690">
    <property type="entry name" value="MFS_1"/>
    <property type="match status" value="1"/>
</dbReference>
<dbReference type="GO" id="GO:0022857">
    <property type="term" value="F:transmembrane transporter activity"/>
    <property type="evidence" value="ECO:0007669"/>
    <property type="project" value="InterPro"/>
</dbReference>
<sequence>MSPTEKHSSKDRGLMAPETANSSIVACETSDMERSGDLAVDANLDKKYTARVLRKIDLAIVPFAVLMFLFCFIDRANIGNARLASFEADLGLKGLDYNSVNSIFYISYILFEIPANILCKHIGPGWFLPMTTILFGMISIAGAWVNNYSQLAAVRFCLGIAESGLMPGLSYYLSRWYRRSELTFRLSLYIAAAPLSGAVGGSWRTIFVLEGIVTVVIGIAALIFLADRPETAQFLTEEEKDFVVTRIKAERVGTTVVLDKMSIKKLWKGAANPVTAATALIFLLESITVQGLAFFAPTIVRTIFPDATVIQQQLLTVPPYIFGVLCIVTMCFASWKFHTRQIFIILNSPPIMVGYLIFLATGNSIARYVATFLIASSAFTMGPLCHSQAAANVSSDSARNMSIAVTMFFGNIGSLISTWAFLSWDGPAYHIGNGLNFATSSTMMIIAIAALLWMKWDNRRRNSKDGGSELEGLSQQQVEELEWRHPDFRWSP</sequence>
<proteinExistence type="predicted"/>
<evidence type="ECO:0000256" key="5">
    <source>
        <dbReference type="ARBA" id="ARBA00023136"/>
    </source>
</evidence>
<dbReference type="PANTHER" id="PTHR43791">
    <property type="entry name" value="PERMEASE-RELATED"/>
    <property type="match status" value="1"/>
</dbReference>
<keyword evidence="3 6" id="KW-0812">Transmembrane</keyword>
<dbReference type="Gene3D" id="1.20.1250.20">
    <property type="entry name" value="MFS general substrate transporter like domains"/>
    <property type="match status" value="1"/>
</dbReference>